<organism evidence="7 10">
    <name type="scientific">Enterocloster aldenensis</name>
    <dbReference type="NCBI Taxonomy" id="358742"/>
    <lineage>
        <taxon>Bacteria</taxon>
        <taxon>Bacillati</taxon>
        <taxon>Bacillota</taxon>
        <taxon>Clostridia</taxon>
        <taxon>Lachnospirales</taxon>
        <taxon>Lachnospiraceae</taxon>
        <taxon>Enterocloster</taxon>
    </lineage>
</organism>
<dbReference type="EMBL" id="JAAITT010000017">
    <property type="protein sequence ID" value="NSJ49642.1"/>
    <property type="molecule type" value="Genomic_DNA"/>
</dbReference>
<dbReference type="CDD" id="cd07808">
    <property type="entry name" value="ASKHA_NBD_FGGY_EcXK-like"/>
    <property type="match status" value="1"/>
</dbReference>
<keyword evidence="9" id="KW-1185">Reference proteome</keyword>
<dbReference type="AlphaFoldDB" id="A0AAW5C1Q1"/>
<reference evidence="8 9" key="1">
    <citation type="journal article" date="2020" name="Cell Host Microbe">
        <title>Functional and Genomic Variation between Human-Derived Isolates of Lachnospiraceae Reveals Inter- and Intra-Species Diversity.</title>
        <authorList>
            <person name="Sorbara M.T."/>
            <person name="Littmann E.R."/>
            <person name="Fontana E."/>
            <person name="Moody T.U."/>
            <person name="Kohout C.E."/>
            <person name="Gjonbalaj M."/>
            <person name="Eaton V."/>
            <person name="Seok R."/>
            <person name="Leiner I.M."/>
            <person name="Pamer E.G."/>
        </authorList>
    </citation>
    <scope>NUCLEOTIDE SEQUENCE [LARGE SCALE GENOMIC DNA]</scope>
    <source>
        <strain evidence="8 9">MSK.1.17</strain>
    </source>
</reference>
<dbReference type="InterPro" id="IPR018483">
    <property type="entry name" value="Carb_kinase_FGGY_CS"/>
</dbReference>
<feature type="domain" description="Carbohydrate kinase FGGY C-terminal" evidence="6">
    <location>
        <begin position="265"/>
        <end position="458"/>
    </location>
</feature>
<name>A0AAW5C1Q1_9FIRM</name>
<keyword evidence="3 4" id="KW-0418">Kinase</keyword>
<dbReference type="PIRSF" id="PIRSF000538">
    <property type="entry name" value="GlpK"/>
    <property type="match status" value="1"/>
</dbReference>
<evidence type="ECO:0000313" key="7">
    <source>
        <dbReference type="EMBL" id="MCG4747009.1"/>
    </source>
</evidence>
<dbReference type="InterPro" id="IPR043129">
    <property type="entry name" value="ATPase_NBD"/>
</dbReference>
<evidence type="ECO:0000259" key="6">
    <source>
        <dbReference type="Pfam" id="PF02782"/>
    </source>
</evidence>
<dbReference type="GO" id="GO:0016301">
    <property type="term" value="F:kinase activity"/>
    <property type="evidence" value="ECO:0007669"/>
    <property type="project" value="UniProtKB-KW"/>
</dbReference>
<dbReference type="Pfam" id="PF00370">
    <property type="entry name" value="FGGY_N"/>
    <property type="match status" value="1"/>
</dbReference>
<dbReference type="PANTHER" id="PTHR43095:SF5">
    <property type="entry name" value="XYLULOSE KINASE"/>
    <property type="match status" value="1"/>
</dbReference>
<evidence type="ECO:0000256" key="2">
    <source>
        <dbReference type="ARBA" id="ARBA00022679"/>
    </source>
</evidence>
<reference evidence="7" key="3">
    <citation type="submission" date="2022-01" db="EMBL/GenBank/DDBJ databases">
        <title>Collection of gut derived symbiotic bacterial strains cultured from healthy donors.</title>
        <authorList>
            <person name="Lin H."/>
            <person name="Kohout C."/>
            <person name="Waligurski E."/>
            <person name="Pamer E.G."/>
        </authorList>
    </citation>
    <scope>NUCLEOTIDE SEQUENCE</scope>
    <source>
        <strain evidence="7">DFI.6.55</strain>
    </source>
</reference>
<dbReference type="InterPro" id="IPR018484">
    <property type="entry name" value="FGGY_N"/>
</dbReference>
<evidence type="ECO:0000313" key="10">
    <source>
        <dbReference type="Proteomes" id="UP001299608"/>
    </source>
</evidence>
<dbReference type="InterPro" id="IPR050406">
    <property type="entry name" value="FGGY_Carb_Kinase"/>
</dbReference>
<proteinExistence type="inferred from homology"/>
<dbReference type="EMBL" id="JAKNGE010000020">
    <property type="protein sequence ID" value="MCG4747009.1"/>
    <property type="molecule type" value="Genomic_DNA"/>
</dbReference>
<keyword evidence="2 4" id="KW-0808">Transferase</keyword>
<dbReference type="GO" id="GO:0016773">
    <property type="term" value="F:phosphotransferase activity, alcohol group as acceptor"/>
    <property type="evidence" value="ECO:0007669"/>
    <property type="project" value="InterPro"/>
</dbReference>
<evidence type="ECO:0000256" key="3">
    <source>
        <dbReference type="ARBA" id="ARBA00022777"/>
    </source>
</evidence>
<reference evidence="8" key="2">
    <citation type="submission" date="2020-02" db="EMBL/GenBank/DDBJ databases">
        <authorList>
            <person name="Littmann E."/>
            <person name="Sorbara M."/>
        </authorList>
    </citation>
    <scope>NUCLEOTIDE SEQUENCE</scope>
    <source>
        <strain evidence="8">MSK.1.17</strain>
    </source>
</reference>
<gene>
    <name evidence="8" type="ORF">G5B36_13165</name>
    <name evidence="7" type="ORF">L0N08_16410</name>
</gene>
<evidence type="ECO:0000259" key="5">
    <source>
        <dbReference type="Pfam" id="PF00370"/>
    </source>
</evidence>
<dbReference type="Proteomes" id="UP001299608">
    <property type="component" value="Unassembled WGS sequence"/>
</dbReference>
<evidence type="ECO:0000313" key="9">
    <source>
        <dbReference type="Proteomes" id="UP000669239"/>
    </source>
</evidence>
<dbReference type="SUPFAM" id="SSF53067">
    <property type="entry name" value="Actin-like ATPase domain"/>
    <property type="match status" value="2"/>
</dbReference>
<evidence type="ECO:0000256" key="4">
    <source>
        <dbReference type="RuleBase" id="RU003733"/>
    </source>
</evidence>
<dbReference type="Gene3D" id="3.30.420.40">
    <property type="match status" value="2"/>
</dbReference>
<evidence type="ECO:0000256" key="1">
    <source>
        <dbReference type="ARBA" id="ARBA00009156"/>
    </source>
</evidence>
<dbReference type="RefSeq" id="WP_165642291.1">
    <property type="nucleotide sequence ID" value="NZ_JAAITT010000017.1"/>
</dbReference>
<dbReference type="InterPro" id="IPR000577">
    <property type="entry name" value="Carb_kinase_FGGY"/>
</dbReference>
<dbReference type="PROSITE" id="PS00445">
    <property type="entry name" value="FGGY_KINASES_2"/>
    <property type="match status" value="1"/>
</dbReference>
<feature type="domain" description="Carbohydrate kinase FGGY N-terminal" evidence="5">
    <location>
        <begin position="7"/>
        <end position="250"/>
    </location>
</feature>
<dbReference type="InterPro" id="IPR018485">
    <property type="entry name" value="FGGY_C"/>
</dbReference>
<comment type="caution">
    <text evidence="7">The sequence shown here is derived from an EMBL/GenBank/DDBJ whole genome shotgun (WGS) entry which is preliminary data.</text>
</comment>
<dbReference type="PANTHER" id="PTHR43095">
    <property type="entry name" value="SUGAR KINASE"/>
    <property type="match status" value="1"/>
</dbReference>
<evidence type="ECO:0000313" key="8">
    <source>
        <dbReference type="EMBL" id="NSJ49642.1"/>
    </source>
</evidence>
<protein>
    <submittedName>
        <fullName evidence="7">Carbohydrate kinase</fullName>
    </submittedName>
</protein>
<sequence>MNKVENYLLGMDCGTTNIKAVIIGEDGTVAAEASRPNCFICPGPGMQEQDAGRWWENSVEIFRALCEEAGMEVVRRIRGIGISSHTVTMLPVDKDGVPLRNALTYQDTRSGGELDCIVDTIGWERFVNMVGGRPGAGFLPSKILWFKKNEPELFARTSSFMQASSYINFKLTGKRTIDIDQAARTQCLDISTMDWASEIGDVIGVDLDSVMPPLKLVNEIIGFVTDEAADATGLVSGIPVIAGCSDAMASMYAMGMSRLGEAGESSGTSSLVFVGSDVKSAPDLPVVTKPCAITGMPWVFDAPITTTGLALNWYIETMAAEERAAAKEQGKDIYTYLNELALEADPGSGGLLFYPYLMGERAPIWKDYARSMFIGMSISTTRAEMARSVFEGTAFALRHVIETIGKAGAGAGMLRITGGGAKSRTWSRIKAAVLDMPVYVLDERSGNVPVGDALIAGHKLGVFPDLSEAAERLVKIDEVIEPDQEWVDRYEKIYPFYKEIFLHLDQDLRGLRTVVERLDM</sequence>
<dbReference type="GO" id="GO:0005975">
    <property type="term" value="P:carbohydrate metabolic process"/>
    <property type="evidence" value="ECO:0007669"/>
    <property type="project" value="InterPro"/>
</dbReference>
<accession>A0AAW5C1Q1</accession>
<dbReference type="Proteomes" id="UP000669239">
    <property type="component" value="Unassembled WGS sequence"/>
</dbReference>
<comment type="similarity">
    <text evidence="1 4">Belongs to the FGGY kinase family.</text>
</comment>
<dbReference type="Pfam" id="PF02782">
    <property type="entry name" value="FGGY_C"/>
    <property type="match status" value="1"/>
</dbReference>